<gene>
    <name evidence="2" type="ORF">ACFSQJ_06355</name>
</gene>
<dbReference type="RefSeq" id="WP_377766119.1">
    <property type="nucleotide sequence ID" value="NZ_JBHULB010000007.1"/>
</dbReference>
<evidence type="ECO:0000313" key="2">
    <source>
        <dbReference type="EMBL" id="MFD2586543.1"/>
    </source>
</evidence>
<evidence type="ECO:0000259" key="1">
    <source>
        <dbReference type="Pfam" id="PF20448"/>
    </source>
</evidence>
<dbReference type="InterPro" id="IPR046551">
    <property type="entry name" value="DUF6705"/>
</dbReference>
<proteinExistence type="predicted"/>
<dbReference type="Pfam" id="PF20448">
    <property type="entry name" value="DUF6705"/>
    <property type="match status" value="1"/>
</dbReference>
<organism evidence="2 3">
    <name type="scientific">Croceitalea marina</name>
    <dbReference type="NCBI Taxonomy" id="1775166"/>
    <lineage>
        <taxon>Bacteria</taxon>
        <taxon>Pseudomonadati</taxon>
        <taxon>Bacteroidota</taxon>
        <taxon>Flavobacteriia</taxon>
        <taxon>Flavobacteriales</taxon>
        <taxon>Flavobacteriaceae</taxon>
        <taxon>Croceitalea</taxon>
    </lineage>
</organism>
<dbReference type="PROSITE" id="PS51257">
    <property type="entry name" value="PROKAR_LIPOPROTEIN"/>
    <property type="match status" value="1"/>
</dbReference>
<reference evidence="3" key="1">
    <citation type="journal article" date="2019" name="Int. J. Syst. Evol. Microbiol.">
        <title>The Global Catalogue of Microorganisms (GCM) 10K type strain sequencing project: providing services to taxonomists for standard genome sequencing and annotation.</title>
        <authorList>
            <consortium name="The Broad Institute Genomics Platform"/>
            <consortium name="The Broad Institute Genome Sequencing Center for Infectious Disease"/>
            <person name="Wu L."/>
            <person name="Ma J."/>
        </authorList>
    </citation>
    <scope>NUCLEOTIDE SEQUENCE [LARGE SCALE GENOMIC DNA]</scope>
    <source>
        <strain evidence="3">KCTC 52368</strain>
    </source>
</reference>
<evidence type="ECO:0000313" key="3">
    <source>
        <dbReference type="Proteomes" id="UP001597526"/>
    </source>
</evidence>
<dbReference type="EMBL" id="JBHULB010000007">
    <property type="protein sequence ID" value="MFD2586543.1"/>
    <property type="molecule type" value="Genomic_DNA"/>
</dbReference>
<name>A0ABW5MUZ9_9FLAO</name>
<sequence>MKNNWIPITLMITICLTISCKAQNIVPIYNSPIQGPPLPHYLKDVDNDFDRIVGTWKWQEGNSSLTIELKKVERAPDAGNSVMDVLIGGYTYVKNGVVCTKSLPMPNLPMDKLTNHPIWGGRDWHTH</sequence>
<keyword evidence="3" id="KW-1185">Reference proteome</keyword>
<protein>
    <submittedName>
        <fullName evidence="2">DUF6705 family protein</fullName>
    </submittedName>
</protein>
<accession>A0ABW5MUZ9</accession>
<dbReference type="Proteomes" id="UP001597526">
    <property type="component" value="Unassembled WGS sequence"/>
</dbReference>
<comment type="caution">
    <text evidence="2">The sequence shown here is derived from an EMBL/GenBank/DDBJ whole genome shotgun (WGS) entry which is preliminary data.</text>
</comment>
<feature type="domain" description="DUF6705" evidence="1">
    <location>
        <begin position="1"/>
        <end position="124"/>
    </location>
</feature>